<sequence>MGKIADMEDPELNHFEYFFQLNETFEAMNKILLWLQQIADIFDISFSLLANWHLAPQIFSPAKFNKVIKTINATNCGSPTESLPSQLQPWKIHFASSYTFLFLTTPSSNSSSRTSTCQEEQMMFKTVARWGVLSASSTPGSNKAAKNGFPFRNEVDVHFLVELNNGLLVGQNYVDSRRLGPQ</sequence>
<protein>
    <submittedName>
        <fullName evidence="1">Uncharacterized protein</fullName>
    </submittedName>
</protein>
<gene>
    <name evidence="1" type="ORF">OUZ56_010416</name>
</gene>
<proteinExistence type="predicted"/>
<dbReference type="EMBL" id="JAOYFB010000037">
    <property type="protein sequence ID" value="KAK4024924.1"/>
    <property type="molecule type" value="Genomic_DNA"/>
</dbReference>
<name>A0ABR0AIK8_9CRUS</name>
<comment type="caution">
    <text evidence="1">The sequence shown here is derived from an EMBL/GenBank/DDBJ whole genome shotgun (WGS) entry which is preliminary data.</text>
</comment>
<evidence type="ECO:0000313" key="1">
    <source>
        <dbReference type="EMBL" id="KAK4024924.1"/>
    </source>
</evidence>
<reference evidence="1 2" key="1">
    <citation type="journal article" date="2023" name="Nucleic Acids Res.">
        <title>The hologenome of Daphnia magna reveals possible DNA methylation and microbiome-mediated evolution of the host genome.</title>
        <authorList>
            <person name="Chaturvedi A."/>
            <person name="Li X."/>
            <person name="Dhandapani V."/>
            <person name="Marshall H."/>
            <person name="Kissane S."/>
            <person name="Cuenca-Cambronero M."/>
            <person name="Asole G."/>
            <person name="Calvet F."/>
            <person name="Ruiz-Romero M."/>
            <person name="Marangio P."/>
            <person name="Guigo R."/>
            <person name="Rago D."/>
            <person name="Mirbahai L."/>
            <person name="Eastwood N."/>
            <person name="Colbourne J.K."/>
            <person name="Zhou J."/>
            <person name="Mallon E."/>
            <person name="Orsini L."/>
        </authorList>
    </citation>
    <scope>NUCLEOTIDE SEQUENCE [LARGE SCALE GENOMIC DNA]</scope>
    <source>
        <strain evidence="1">LRV0_1</strain>
    </source>
</reference>
<accession>A0ABR0AIK8</accession>
<keyword evidence="2" id="KW-1185">Reference proteome</keyword>
<organism evidence="1 2">
    <name type="scientific">Daphnia magna</name>
    <dbReference type="NCBI Taxonomy" id="35525"/>
    <lineage>
        <taxon>Eukaryota</taxon>
        <taxon>Metazoa</taxon>
        <taxon>Ecdysozoa</taxon>
        <taxon>Arthropoda</taxon>
        <taxon>Crustacea</taxon>
        <taxon>Branchiopoda</taxon>
        <taxon>Diplostraca</taxon>
        <taxon>Cladocera</taxon>
        <taxon>Anomopoda</taxon>
        <taxon>Daphniidae</taxon>
        <taxon>Daphnia</taxon>
    </lineage>
</organism>
<dbReference type="Proteomes" id="UP001234178">
    <property type="component" value="Unassembled WGS sequence"/>
</dbReference>
<evidence type="ECO:0000313" key="2">
    <source>
        <dbReference type="Proteomes" id="UP001234178"/>
    </source>
</evidence>